<dbReference type="SUPFAM" id="SSF55846">
    <property type="entry name" value="N-acetylmuramoyl-L-alanine amidase-like"/>
    <property type="match status" value="1"/>
</dbReference>
<name>A0A9X2L131_9BACT</name>
<feature type="domain" description="Peptidoglycan recognition protein family" evidence="3">
    <location>
        <begin position="6"/>
        <end position="146"/>
    </location>
</feature>
<dbReference type="GO" id="GO:0009253">
    <property type="term" value="P:peptidoglycan catabolic process"/>
    <property type="evidence" value="ECO:0007669"/>
    <property type="project" value="InterPro"/>
</dbReference>
<dbReference type="InterPro" id="IPR006619">
    <property type="entry name" value="PGRP_domain_met/bac"/>
</dbReference>
<comment type="similarity">
    <text evidence="1">Belongs to the N-acetylmuramoyl-L-alanine amidase 2 family.</text>
</comment>
<dbReference type="AlphaFoldDB" id="A0A9X2L131"/>
<dbReference type="Gene3D" id="3.40.80.10">
    <property type="entry name" value="Peptidoglycan recognition protein-like"/>
    <property type="match status" value="1"/>
</dbReference>
<dbReference type="EMBL" id="JANDBC010000001">
    <property type="protein sequence ID" value="MCP9290229.1"/>
    <property type="molecule type" value="Genomic_DNA"/>
</dbReference>
<dbReference type="SMART" id="SM00701">
    <property type="entry name" value="PGRP"/>
    <property type="match status" value="1"/>
</dbReference>
<evidence type="ECO:0000259" key="3">
    <source>
        <dbReference type="SMART" id="SM00701"/>
    </source>
</evidence>
<keyword evidence="5" id="KW-1185">Reference proteome</keyword>
<dbReference type="PANTHER" id="PTHR11022:SF41">
    <property type="entry name" value="PEPTIDOGLYCAN-RECOGNITION PROTEIN LC-RELATED"/>
    <property type="match status" value="1"/>
</dbReference>
<organism evidence="4 5">
    <name type="scientific">Gracilimonas sediminicola</name>
    <dbReference type="NCBI Taxonomy" id="2952158"/>
    <lineage>
        <taxon>Bacteria</taxon>
        <taxon>Pseudomonadati</taxon>
        <taxon>Balneolota</taxon>
        <taxon>Balneolia</taxon>
        <taxon>Balneolales</taxon>
        <taxon>Balneolaceae</taxon>
        <taxon>Gracilimonas</taxon>
    </lineage>
</organism>
<accession>A0A9X2L131</accession>
<dbReference type="InterPro" id="IPR002502">
    <property type="entry name" value="Amidase_domain"/>
</dbReference>
<dbReference type="InterPro" id="IPR036505">
    <property type="entry name" value="Amidase/PGRP_sf"/>
</dbReference>
<reference evidence="4" key="1">
    <citation type="submission" date="2022-06" db="EMBL/GenBank/DDBJ databases">
        <title>Gracilimonas sp. CAU 1638 isolated from sea sediment.</title>
        <authorList>
            <person name="Kim W."/>
        </authorList>
    </citation>
    <scope>NUCLEOTIDE SEQUENCE</scope>
    <source>
        <strain evidence="4">CAU 1638</strain>
    </source>
</reference>
<evidence type="ECO:0000313" key="5">
    <source>
        <dbReference type="Proteomes" id="UP001139125"/>
    </source>
</evidence>
<gene>
    <name evidence="4" type="ORF">NM125_01390</name>
</gene>
<evidence type="ECO:0000259" key="2">
    <source>
        <dbReference type="SMART" id="SM00644"/>
    </source>
</evidence>
<sequence length="175" mass="20245">MQVEKPEIITKDQWGGEAPVGEKETHEIKYVTIHHGGVEFGEDKDPMEYMRNLQKFSQDDKNWMDIPYHFCIDLDGNIYEARPLQYPGDTNTEYDPTGHALINVMGNYEVQKIKPEQIEAIAHLSAWLAQEYEVPTDSIATHKDHSDQTVCPGEDLYKYFEDGTIINRIEKLLKE</sequence>
<dbReference type="CDD" id="cd06583">
    <property type="entry name" value="PGRP"/>
    <property type="match status" value="1"/>
</dbReference>
<proteinExistence type="inferred from homology"/>
<dbReference type="PANTHER" id="PTHR11022">
    <property type="entry name" value="PEPTIDOGLYCAN RECOGNITION PROTEIN"/>
    <property type="match status" value="1"/>
</dbReference>
<dbReference type="RefSeq" id="WP_255132119.1">
    <property type="nucleotide sequence ID" value="NZ_JANDBC010000001.1"/>
</dbReference>
<dbReference type="Pfam" id="PF01510">
    <property type="entry name" value="Amidase_2"/>
    <property type="match status" value="1"/>
</dbReference>
<dbReference type="Proteomes" id="UP001139125">
    <property type="component" value="Unassembled WGS sequence"/>
</dbReference>
<feature type="domain" description="N-acetylmuramoyl-L-alanine amidase" evidence="2">
    <location>
        <begin position="16"/>
        <end position="153"/>
    </location>
</feature>
<evidence type="ECO:0000256" key="1">
    <source>
        <dbReference type="ARBA" id="ARBA00007553"/>
    </source>
</evidence>
<comment type="caution">
    <text evidence="4">The sequence shown here is derived from an EMBL/GenBank/DDBJ whole genome shotgun (WGS) entry which is preliminary data.</text>
</comment>
<evidence type="ECO:0000313" key="4">
    <source>
        <dbReference type="EMBL" id="MCP9290229.1"/>
    </source>
</evidence>
<dbReference type="GO" id="GO:0008745">
    <property type="term" value="F:N-acetylmuramoyl-L-alanine amidase activity"/>
    <property type="evidence" value="ECO:0007669"/>
    <property type="project" value="InterPro"/>
</dbReference>
<dbReference type="InterPro" id="IPR015510">
    <property type="entry name" value="PGRP"/>
</dbReference>
<dbReference type="GO" id="GO:0008270">
    <property type="term" value="F:zinc ion binding"/>
    <property type="evidence" value="ECO:0007669"/>
    <property type="project" value="InterPro"/>
</dbReference>
<protein>
    <submittedName>
        <fullName evidence="4">Peptidoglycan recognition protein family protein</fullName>
    </submittedName>
</protein>
<dbReference type="SMART" id="SM00644">
    <property type="entry name" value="Ami_2"/>
    <property type="match status" value="1"/>
</dbReference>